<reference evidence="1 2" key="1">
    <citation type="submission" date="2018-12" db="EMBL/GenBank/DDBJ databases">
        <title>The whole draft genome of Streptomyce luteoverticillatus CGMCC 15060.</title>
        <authorList>
            <person name="Feng Z."/>
            <person name="Chen G."/>
            <person name="Zhang J."/>
            <person name="Zhu H."/>
            <person name="Yu X."/>
            <person name="Zhang W."/>
            <person name="Zhang X."/>
        </authorList>
    </citation>
    <scope>NUCLEOTIDE SEQUENCE [LARGE SCALE GENOMIC DNA]</scope>
    <source>
        <strain evidence="1 2">CGMCC 15060</strain>
    </source>
</reference>
<dbReference type="Proteomes" id="UP000267900">
    <property type="component" value="Chromosome"/>
</dbReference>
<sequence length="103" mass="11132">MAYVKPNIHKTVAGMPGVMQVLKAHATVVAGEIKAAAAPHRKTGAFEHGIKVRRHRKGYSVNLEDRNSASINYGHFTKAGEWVEGIHAIEHVVGAGSGPRSRR</sequence>
<keyword evidence="2" id="KW-1185">Reference proteome</keyword>
<evidence type="ECO:0000313" key="1">
    <source>
        <dbReference type="EMBL" id="AZQ70301.1"/>
    </source>
</evidence>
<evidence type="ECO:0000313" key="2">
    <source>
        <dbReference type="Proteomes" id="UP000267900"/>
    </source>
</evidence>
<protein>
    <recommendedName>
        <fullName evidence="3">HK97 gp10 family phage protein</fullName>
    </recommendedName>
</protein>
<name>A0A3Q9FWP4_STRLT</name>
<accession>A0A3Q9FWP4</accession>
<dbReference type="OrthoDB" id="4273985at2"/>
<proteinExistence type="predicted"/>
<gene>
    <name evidence="1" type="ORF">EKH77_02890</name>
</gene>
<dbReference type="Pfam" id="PF17395">
    <property type="entry name" value="DUF5403"/>
    <property type="match status" value="1"/>
</dbReference>
<dbReference type="EMBL" id="CP034587">
    <property type="protein sequence ID" value="AZQ70301.1"/>
    <property type="molecule type" value="Genomic_DNA"/>
</dbReference>
<dbReference type="AlphaFoldDB" id="A0A3Q9FWP4"/>
<evidence type="ECO:0008006" key="3">
    <source>
        <dbReference type="Google" id="ProtNLM"/>
    </source>
</evidence>
<dbReference type="InterPro" id="IPR039452">
    <property type="entry name" value="DUF5403"/>
</dbReference>
<organism evidence="1 2">
    <name type="scientific">Streptomyces luteoverticillatus</name>
    <name type="common">Streptoverticillium luteoverticillatus</name>
    <dbReference type="NCBI Taxonomy" id="66425"/>
    <lineage>
        <taxon>Bacteria</taxon>
        <taxon>Bacillati</taxon>
        <taxon>Actinomycetota</taxon>
        <taxon>Actinomycetes</taxon>
        <taxon>Kitasatosporales</taxon>
        <taxon>Streptomycetaceae</taxon>
        <taxon>Streptomyces</taxon>
    </lineage>
</organism>